<protein>
    <submittedName>
        <fullName evidence="1">Uncharacterized protein</fullName>
    </submittedName>
</protein>
<sequence>MLRDFTIQNVTIVLCVHATADKHQRSYAEGPRKEGRPSKGGLRVFDFAPRTTRRLVFGEPILREEDYWLLRILARFRFCTHLRCSGPQRTSSLSTTRRCAVHDYLMGTEVIELFRLTQRHLQRFGNVTIFQLHLHSGPAVAERLVCSPPTKANRAQFPAGSLPDVRKRESCRTMTLAGGFSRGSPSLARGGDDALYERGIVALIAAALLDLKRGLVRLNLKCHTFLYLALGQVQQKRLTGVSPPACGYRHVAAIPKNVGSGEDVDQVCRGQETDNGDNTRRNVLVTCHVTAGIRALSSGTTIAVHYSSSLMARCSLATAVNIHDVHLWCPAEVVAGPRGGNCRSVLRPYYTVPDFVKACAKSAKAAVIPALYGIRHGIFRLALPDFITGLVIGAVLFFVEGSIPVLVPGQSYCSFRAPGTPHSSYLKRVDKETEKEASILILHPERRIGEGIGHGLCLGSIPAFAWSDFGKPWITEIRKTGPGIEPGSSRIRVQHALDDSQPITHLQGNKLRVPYCQVSSNTGYSLEHQPMSKQLMLECAQYYGV</sequence>
<accession>A0ABQ9HV95</accession>
<dbReference type="Proteomes" id="UP001159363">
    <property type="component" value="Chromosome 3"/>
</dbReference>
<keyword evidence="2" id="KW-1185">Reference proteome</keyword>
<proteinExistence type="predicted"/>
<dbReference type="EMBL" id="JARBHB010000003">
    <property type="protein sequence ID" value="KAJ8888245.1"/>
    <property type="molecule type" value="Genomic_DNA"/>
</dbReference>
<organism evidence="1 2">
    <name type="scientific">Dryococelus australis</name>
    <dbReference type="NCBI Taxonomy" id="614101"/>
    <lineage>
        <taxon>Eukaryota</taxon>
        <taxon>Metazoa</taxon>
        <taxon>Ecdysozoa</taxon>
        <taxon>Arthropoda</taxon>
        <taxon>Hexapoda</taxon>
        <taxon>Insecta</taxon>
        <taxon>Pterygota</taxon>
        <taxon>Neoptera</taxon>
        <taxon>Polyneoptera</taxon>
        <taxon>Phasmatodea</taxon>
        <taxon>Verophasmatodea</taxon>
        <taxon>Anareolatae</taxon>
        <taxon>Phasmatidae</taxon>
        <taxon>Eurycanthinae</taxon>
        <taxon>Dryococelus</taxon>
    </lineage>
</organism>
<comment type="caution">
    <text evidence="1">The sequence shown here is derived from an EMBL/GenBank/DDBJ whole genome shotgun (WGS) entry which is preliminary data.</text>
</comment>
<reference evidence="1 2" key="1">
    <citation type="submission" date="2023-02" db="EMBL/GenBank/DDBJ databases">
        <title>LHISI_Scaffold_Assembly.</title>
        <authorList>
            <person name="Stuart O.P."/>
            <person name="Cleave R."/>
            <person name="Magrath M.J.L."/>
            <person name="Mikheyev A.S."/>
        </authorList>
    </citation>
    <scope>NUCLEOTIDE SEQUENCE [LARGE SCALE GENOMIC DNA]</scope>
    <source>
        <strain evidence="1">Daus_M_001</strain>
        <tissue evidence="1">Leg muscle</tissue>
    </source>
</reference>
<evidence type="ECO:0000313" key="2">
    <source>
        <dbReference type="Proteomes" id="UP001159363"/>
    </source>
</evidence>
<evidence type="ECO:0000313" key="1">
    <source>
        <dbReference type="EMBL" id="KAJ8888245.1"/>
    </source>
</evidence>
<name>A0ABQ9HV95_9NEOP</name>
<gene>
    <name evidence="1" type="ORF">PR048_007732</name>
</gene>